<dbReference type="Proteomes" id="UP001362999">
    <property type="component" value="Unassembled WGS sequence"/>
</dbReference>
<feature type="region of interest" description="Disordered" evidence="1">
    <location>
        <begin position="1"/>
        <end position="27"/>
    </location>
</feature>
<proteinExistence type="predicted"/>
<keyword evidence="3" id="KW-1185">Reference proteome</keyword>
<accession>A0AAW0B7V5</accession>
<dbReference type="EMBL" id="JAWWNJ010000038">
    <property type="protein sequence ID" value="KAK7021569.1"/>
    <property type="molecule type" value="Genomic_DNA"/>
</dbReference>
<feature type="region of interest" description="Disordered" evidence="1">
    <location>
        <begin position="43"/>
        <end position="129"/>
    </location>
</feature>
<sequence>MKTNTNKLCTPQRFSPVSPLPRRHASNIGSEKTAMLFASEPVNGQGALSSQITDTQFFGQYDRSPSPSPKTTKPSPLSPPLTPSQYVETQPRDIENDVFSDADSEPDSNSDDWAVISPPSFTPNPPPSTACNVLVKHEDNGDDAGETTVKQEEEDVPLEPLPDLTFSELSDFEKWVICRMRETVKDGVRLSTRLQNLKKRCDYMEDMYHHHKRILAEIHSLSRNLF</sequence>
<feature type="compositionally biased region" description="Acidic residues" evidence="1">
    <location>
        <begin position="96"/>
        <end position="110"/>
    </location>
</feature>
<organism evidence="2 3">
    <name type="scientific">Favolaschia claudopus</name>
    <dbReference type="NCBI Taxonomy" id="2862362"/>
    <lineage>
        <taxon>Eukaryota</taxon>
        <taxon>Fungi</taxon>
        <taxon>Dikarya</taxon>
        <taxon>Basidiomycota</taxon>
        <taxon>Agaricomycotina</taxon>
        <taxon>Agaricomycetes</taxon>
        <taxon>Agaricomycetidae</taxon>
        <taxon>Agaricales</taxon>
        <taxon>Marasmiineae</taxon>
        <taxon>Mycenaceae</taxon>
        <taxon>Favolaschia</taxon>
    </lineage>
</organism>
<protein>
    <submittedName>
        <fullName evidence="2">Uncharacterized protein</fullName>
    </submittedName>
</protein>
<feature type="compositionally biased region" description="Polar residues" evidence="1">
    <location>
        <begin position="1"/>
        <end position="15"/>
    </location>
</feature>
<feature type="compositionally biased region" description="Polar residues" evidence="1">
    <location>
        <begin position="46"/>
        <end position="58"/>
    </location>
</feature>
<dbReference type="AlphaFoldDB" id="A0AAW0B7V5"/>
<gene>
    <name evidence="2" type="ORF">R3P38DRAFT_3541144</name>
</gene>
<evidence type="ECO:0000313" key="2">
    <source>
        <dbReference type="EMBL" id="KAK7021569.1"/>
    </source>
</evidence>
<evidence type="ECO:0000313" key="3">
    <source>
        <dbReference type="Proteomes" id="UP001362999"/>
    </source>
</evidence>
<evidence type="ECO:0000256" key="1">
    <source>
        <dbReference type="SAM" id="MobiDB-lite"/>
    </source>
</evidence>
<reference evidence="2 3" key="1">
    <citation type="journal article" date="2024" name="J Genomics">
        <title>Draft genome sequencing and assembly of Favolaschia claudopus CIRM-BRFM 2984 isolated from oak limbs.</title>
        <authorList>
            <person name="Navarro D."/>
            <person name="Drula E."/>
            <person name="Chaduli D."/>
            <person name="Cazenave R."/>
            <person name="Ahrendt S."/>
            <person name="Wang J."/>
            <person name="Lipzen A."/>
            <person name="Daum C."/>
            <person name="Barry K."/>
            <person name="Grigoriev I.V."/>
            <person name="Favel A."/>
            <person name="Rosso M.N."/>
            <person name="Martin F."/>
        </authorList>
    </citation>
    <scope>NUCLEOTIDE SEQUENCE [LARGE SCALE GENOMIC DNA]</scope>
    <source>
        <strain evidence="2 3">CIRM-BRFM 2984</strain>
    </source>
</reference>
<feature type="region of interest" description="Disordered" evidence="1">
    <location>
        <begin position="138"/>
        <end position="157"/>
    </location>
</feature>
<comment type="caution">
    <text evidence="2">The sequence shown here is derived from an EMBL/GenBank/DDBJ whole genome shotgun (WGS) entry which is preliminary data.</text>
</comment>
<name>A0AAW0B7V5_9AGAR</name>